<dbReference type="InterPro" id="IPR006616">
    <property type="entry name" value="DM9_repeat"/>
</dbReference>
<evidence type="ECO:0000313" key="2">
    <source>
        <dbReference type="RefSeq" id="XP_034108485.2"/>
    </source>
</evidence>
<dbReference type="RefSeq" id="XP_034108485.2">
    <property type="nucleotide sequence ID" value="XM_034252594.2"/>
</dbReference>
<dbReference type="PANTHER" id="PTHR31649:SF10">
    <property type="entry name" value="IP19903P-RELATED"/>
    <property type="match status" value="1"/>
</dbReference>
<dbReference type="PANTHER" id="PTHR31649">
    <property type="entry name" value="AGAP009604-PA"/>
    <property type="match status" value="1"/>
</dbReference>
<keyword evidence="1" id="KW-1185">Reference proteome</keyword>
<accession>A0A6P8XAW1</accession>
<feature type="non-terminal residue" evidence="2">
    <location>
        <position position="1"/>
    </location>
</feature>
<dbReference type="GeneID" id="127564999"/>
<dbReference type="Pfam" id="PF11901">
    <property type="entry name" value="DM9"/>
    <property type="match status" value="1"/>
</dbReference>
<sequence>LLVPFAGPKWTARNVKDPLPPFAIVAGYDSNRDPIYVARASHNGEMLPAKFIPNKKQAYVSWGGEEINKHDFEILTGQGHSWVPTRGGKVPPGALRAGQTSDGETLYVGRAFFAGSLTPGKVHPSHGCLYIPYGGAEKRLEDYEVLAIP</sequence>
<name>A0A6P8XAW1_DROAB</name>
<dbReference type="Proteomes" id="UP000515160">
    <property type="component" value="Chromosome 3"/>
</dbReference>
<organism evidence="1 2">
    <name type="scientific">Drosophila albomicans</name>
    <name type="common">Fruit fly</name>
    <dbReference type="NCBI Taxonomy" id="7291"/>
    <lineage>
        <taxon>Eukaryota</taxon>
        <taxon>Metazoa</taxon>
        <taxon>Ecdysozoa</taxon>
        <taxon>Arthropoda</taxon>
        <taxon>Hexapoda</taxon>
        <taxon>Insecta</taxon>
        <taxon>Pterygota</taxon>
        <taxon>Neoptera</taxon>
        <taxon>Endopterygota</taxon>
        <taxon>Diptera</taxon>
        <taxon>Brachycera</taxon>
        <taxon>Muscomorpha</taxon>
        <taxon>Ephydroidea</taxon>
        <taxon>Drosophilidae</taxon>
        <taxon>Drosophila</taxon>
    </lineage>
</organism>
<dbReference type="SMART" id="SM00696">
    <property type="entry name" value="DM9"/>
    <property type="match status" value="2"/>
</dbReference>
<proteinExistence type="predicted"/>
<evidence type="ECO:0000313" key="1">
    <source>
        <dbReference type="Proteomes" id="UP000515160"/>
    </source>
</evidence>
<dbReference type="OrthoDB" id="1925699at2759"/>
<protein>
    <submittedName>
        <fullName evidence="2">Uncharacterized protein LOC127564999</fullName>
    </submittedName>
</protein>
<dbReference type="AlphaFoldDB" id="A0A6P8XAW1"/>
<reference evidence="2" key="1">
    <citation type="submission" date="2025-08" db="UniProtKB">
        <authorList>
            <consortium name="RefSeq"/>
        </authorList>
    </citation>
    <scope>IDENTIFICATION</scope>
    <source>
        <strain evidence="2">15112-1751.03</strain>
        <tissue evidence="2">Whole Adult</tissue>
    </source>
</reference>
<gene>
    <name evidence="2" type="primary">LOC127564999</name>
</gene>